<keyword evidence="2" id="KW-0378">Hydrolase</keyword>
<name>A0A3M8P835_9BACL</name>
<protein>
    <submittedName>
        <fullName evidence="2">Alpha/beta hydrolase</fullName>
    </submittedName>
</protein>
<dbReference type="GO" id="GO:0016787">
    <property type="term" value="F:hydrolase activity"/>
    <property type="evidence" value="ECO:0007669"/>
    <property type="project" value="UniProtKB-KW"/>
</dbReference>
<accession>A0A3M8P835</accession>
<evidence type="ECO:0000259" key="1">
    <source>
        <dbReference type="Pfam" id="PF00561"/>
    </source>
</evidence>
<dbReference type="Gene3D" id="3.40.50.1820">
    <property type="entry name" value="alpha/beta hydrolase"/>
    <property type="match status" value="1"/>
</dbReference>
<dbReference type="InterPro" id="IPR000073">
    <property type="entry name" value="AB_hydrolase_1"/>
</dbReference>
<keyword evidence="3" id="KW-1185">Reference proteome</keyword>
<comment type="caution">
    <text evidence="2">The sequence shown here is derived from an EMBL/GenBank/DDBJ whole genome shotgun (WGS) entry which is preliminary data.</text>
</comment>
<proteinExistence type="predicted"/>
<dbReference type="PANTHER" id="PTHR43798:SF33">
    <property type="entry name" value="HYDROLASE, PUTATIVE (AFU_ORTHOLOGUE AFUA_2G14860)-RELATED"/>
    <property type="match status" value="1"/>
</dbReference>
<dbReference type="InterPro" id="IPR029058">
    <property type="entry name" value="AB_hydrolase_fold"/>
</dbReference>
<dbReference type="EMBL" id="RIAX01000004">
    <property type="protein sequence ID" value="RNF39827.1"/>
    <property type="molecule type" value="Genomic_DNA"/>
</dbReference>
<dbReference type="RefSeq" id="WP_123165022.1">
    <property type="nucleotide sequence ID" value="NZ_RIAX01000004.1"/>
</dbReference>
<dbReference type="AlphaFoldDB" id="A0A3M8P835"/>
<organism evidence="2 3">
    <name type="scientific">Planococcus salinus</name>
    <dbReference type="NCBI Taxonomy" id="1848460"/>
    <lineage>
        <taxon>Bacteria</taxon>
        <taxon>Bacillati</taxon>
        <taxon>Bacillota</taxon>
        <taxon>Bacilli</taxon>
        <taxon>Bacillales</taxon>
        <taxon>Caryophanaceae</taxon>
        <taxon>Planococcus</taxon>
    </lineage>
</organism>
<dbReference type="InterPro" id="IPR050266">
    <property type="entry name" value="AB_hydrolase_sf"/>
</dbReference>
<dbReference type="Proteomes" id="UP000275473">
    <property type="component" value="Unassembled WGS sequence"/>
</dbReference>
<sequence length="277" mass="31205">MELYKVNVNGNDIQVADYPGEKGPIIAIHGLTGTYKNMHYYAEKFGGEYRVIAVDLRGRGNSDSADAETSIFKHTEDILALIKELKIENPILLGFSMGAFISALVASRLESVQSVILLDGAAKSSDHQRGIVKPSLGRISREFTSKEHYAEETRKIYSNLGIEWNDVLQEIVEYEVGPVDGHWENKSTESRILSDFESFYSFDPKETGSKIECPVLLVYAEGSIGSMGPLFYLKDYEETQASIKNIETVITDANHYQMVFEERQDIQQAIKNFLERI</sequence>
<dbReference type="SUPFAM" id="SSF53474">
    <property type="entry name" value="alpha/beta-Hydrolases"/>
    <property type="match status" value="1"/>
</dbReference>
<dbReference type="OrthoDB" id="9773293at2"/>
<dbReference type="PANTHER" id="PTHR43798">
    <property type="entry name" value="MONOACYLGLYCEROL LIPASE"/>
    <property type="match status" value="1"/>
</dbReference>
<evidence type="ECO:0000313" key="2">
    <source>
        <dbReference type="EMBL" id="RNF39827.1"/>
    </source>
</evidence>
<dbReference type="Pfam" id="PF00561">
    <property type="entry name" value="Abhydrolase_1"/>
    <property type="match status" value="1"/>
</dbReference>
<reference evidence="2 3" key="1">
    <citation type="journal article" date="2018" name="Int. J. Syst. Evol. Microbiol.">
        <title>Planococcus salinus sp. nov., a moderately halophilic bacterium isolated from a saline-alkali soil.</title>
        <authorList>
            <person name="Gan L."/>
        </authorList>
    </citation>
    <scope>NUCLEOTIDE SEQUENCE [LARGE SCALE GENOMIC DNA]</scope>
    <source>
        <strain evidence="2 3">LCB217</strain>
    </source>
</reference>
<dbReference type="GO" id="GO:0016020">
    <property type="term" value="C:membrane"/>
    <property type="evidence" value="ECO:0007669"/>
    <property type="project" value="TreeGrafter"/>
</dbReference>
<feature type="domain" description="AB hydrolase-1" evidence="1">
    <location>
        <begin position="24"/>
        <end position="256"/>
    </location>
</feature>
<evidence type="ECO:0000313" key="3">
    <source>
        <dbReference type="Proteomes" id="UP000275473"/>
    </source>
</evidence>
<gene>
    <name evidence="2" type="ORF">EEX84_07620</name>
</gene>